<evidence type="ECO:0000256" key="1">
    <source>
        <dbReference type="SAM" id="MobiDB-lite"/>
    </source>
</evidence>
<dbReference type="AlphaFoldDB" id="A0AAV2GCA8"/>
<protein>
    <submittedName>
        <fullName evidence="2">Uncharacterized protein</fullName>
    </submittedName>
</protein>
<keyword evidence="3" id="KW-1185">Reference proteome</keyword>
<feature type="compositionally biased region" description="Polar residues" evidence="1">
    <location>
        <begin position="26"/>
        <end position="38"/>
    </location>
</feature>
<dbReference type="Proteomes" id="UP001497516">
    <property type="component" value="Chromosome 8"/>
</dbReference>
<sequence>MTNPTTAAPGVLISEVSEDIGERGRSSSAAIVTSSKVGQENPLPESRITSPTERTKEGRLQVALAVALTDMEAKRRVAAASRIAEGASEVTELVLPAWRTMKKKLPIDEDKEEGGNVPFLCERRRKYPSPETSPGHFQESKPGSGRVSQWLMLGQPKQWRGTGLDAVGSDGAEGLVGPRRVDCLLKKVNHIFGHGLGRKGEIVGLSMTRKEQPRGLKVEAK</sequence>
<dbReference type="EMBL" id="OZ034821">
    <property type="protein sequence ID" value="CAL1408363.1"/>
    <property type="molecule type" value="Genomic_DNA"/>
</dbReference>
<gene>
    <name evidence="2" type="ORF">LTRI10_LOCUS47964</name>
</gene>
<proteinExistence type="predicted"/>
<organism evidence="2 3">
    <name type="scientific">Linum trigynum</name>
    <dbReference type="NCBI Taxonomy" id="586398"/>
    <lineage>
        <taxon>Eukaryota</taxon>
        <taxon>Viridiplantae</taxon>
        <taxon>Streptophyta</taxon>
        <taxon>Embryophyta</taxon>
        <taxon>Tracheophyta</taxon>
        <taxon>Spermatophyta</taxon>
        <taxon>Magnoliopsida</taxon>
        <taxon>eudicotyledons</taxon>
        <taxon>Gunneridae</taxon>
        <taxon>Pentapetalae</taxon>
        <taxon>rosids</taxon>
        <taxon>fabids</taxon>
        <taxon>Malpighiales</taxon>
        <taxon>Linaceae</taxon>
        <taxon>Linum</taxon>
    </lineage>
</organism>
<accession>A0AAV2GCA8</accession>
<name>A0AAV2GCA8_9ROSI</name>
<evidence type="ECO:0000313" key="3">
    <source>
        <dbReference type="Proteomes" id="UP001497516"/>
    </source>
</evidence>
<evidence type="ECO:0000313" key="2">
    <source>
        <dbReference type="EMBL" id="CAL1408363.1"/>
    </source>
</evidence>
<feature type="region of interest" description="Disordered" evidence="1">
    <location>
        <begin position="19"/>
        <end position="56"/>
    </location>
</feature>
<reference evidence="2 3" key="1">
    <citation type="submission" date="2024-04" db="EMBL/GenBank/DDBJ databases">
        <authorList>
            <person name="Fracassetti M."/>
        </authorList>
    </citation>
    <scope>NUCLEOTIDE SEQUENCE [LARGE SCALE GENOMIC DNA]</scope>
</reference>